<dbReference type="GO" id="GO:0045879">
    <property type="term" value="P:negative regulation of smoothened signaling pathway"/>
    <property type="evidence" value="ECO:0007669"/>
    <property type="project" value="TreeGrafter"/>
</dbReference>
<comment type="caution">
    <text evidence="9">The sequence shown here is derived from an EMBL/GenBank/DDBJ whole genome shotgun (WGS) entry which is preliminary data.</text>
</comment>
<dbReference type="GO" id="GO:0005886">
    <property type="term" value="C:plasma membrane"/>
    <property type="evidence" value="ECO:0007669"/>
    <property type="project" value="TreeGrafter"/>
</dbReference>
<sequence>DAQPSLCTMASAVSASPEQESGEPERPRGARRRRGTYRTSAAAVAAVDPEYLQRPSYCDASLALEQISEGTAAGRRAPLWLRARFQALLFRLGCYIQRNCGKFLVVGLLVFGAFAVGLRAANLETDVEKLWVE</sequence>
<evidence type="ECO:0000256" key="5">
    <source>
        <dbReference type="ARBA" id="ARBA00023136"/>
    </source>
</evidence>
<accession>A0A0P7TZF8</accession>
<gene>
    <name evidence="9" type="ORF">Z043_118519</name>
</gene>
<keyword evidence="5 8" id="KW-0472">Membrane</keyword>
<evidence type="ECO:0000256" key="2">
    <source>
        <dbReference type="ARBA" id="ARBA00005585"/>
    </source>
</evidence>
<reference evidence="9 10" key="1">
    <citation type="submission" date="2015-08" db="EMBL/GenBank/DDBJ databases">
        <title>The genome of the Asian arowana (Scleropages formosus).</title>
        <authorList>
            <person name="Tan M.H."/>
            <person name="Gan H.M."/>
            <person name="Croft L.J."/>
            <person name="Austin C.M."/>
        </authorList>
    </citation>
    <scope>NUCLEOTIDE SEQUENCE [LARGE SCALE GENOMIC DNA]</scope>
    <source>
        <strain evidence="9">Aro1</strain>
    </source>
</reference>
<dbReference type="GO" id="GO:0008158">
    <property type="term" value="F:hedgehog receptor activity"/>
    <property type="evidence" value="ECO:0007669"/>
    <property type="project" value="TreeGrafter"/>
</dbReference>
<dbReference type="AlphaFoldDB" id="A0A0P7TZF8"/>
<evidence type="ECO:0000313" key="10">
    <source>
        <dbReference type="Proteomes" id="UP000034805"/>
    </source>
</evidence>
<keyword evidence="3 8" id="KW-0812">Transmembrane</keyword>
<dbReference type="Proteomes" id="UP000034805">
    <property type="component" value="Unassembled WGS sequence"/>
</dbReference>
<feature type="non-terminal residue" evidence="9">
    <location>
        <position position="133"/>
    </location>
</feature>
<protein>
    <submittedName>
        <fullName evidence="9">Uncharacterized protein</fullName>
    </submittedName>
</protein>
<dbReference type="PANTHER" id="PTHR46022:SF5">
    <property type="entry name" value="PROTEIN PATCHED HOMOLOG 1"/>
    <property type="match status" value="1"/>
</dbReference>
<feature type="non-terminal residue" evidence="9">
    <location>
        <position position="1"/>
    </location>
</feature>
<comment type="similarity">
    <text evidence="2">Belongs to the patched family.</text>
</comment>
<dbReference type="GO" id="GO:0097108">
    <property type="term" value="F:hedgehog family protein binding"/>
    <property type="evidence" value="ECO:0007669"/>
    <property type="project" value="TreeGrafter"/>
</dbReference>
<evidence type="ECO:0000256" key="6">
    <source>
        <dbReference type="ARBA" id="ARBA00023180"/>
    </source>
</evidence>
<organism evidence="9 10">
    <name type="scientific">Scleropages formosus</name>
    <name type="common">Asian bonytongue</name>
    <name type="synonym">Osteoglossum formosum</name>
    <dbReference type="NCBI Taxonomy" id="113540"/>
    <lineage>
        <taxon>Eukaryota</taxon>
        <taxon>Metazoa</taxon>
        <taxon>Chordata</taxon>
        <taxon>Craniata</taxon>
        <taxon>Vertebrata</taxon>
        <taxon>Euteleostomi</taxon>
        <taxon>Actinopterygii</taxon>
        <taxon>Neopterygii</taxon>
        <taxon>Teleostei</taxon>
        <taxon>Osteoglossocephala</taxon>
        <taxon>Osteoglossomorpha</taxon>
        <taxon>Osteoglossiformes</taxon>
        <taxon>Osteoglossidae</taxon>
        <taxon>Scleropages</taxon>
    </lineage>
</organism>
<evidence type="ECO:0000256" key="4">
    <source>
        <dbReference type="ARBA" id="ARBA00022989"/>
    </source>
</evidence>
<dbReference type="PANTHER" id="PTHR46022">
    <property type="entry name" value="PROTEIN PATCHED"/>
    <property type="match status" value="1"/>
</dbReference>
<evidence type="ECO:0000256" key="3">
    <source>
        <dbReference type="ARBA" id="ARBA00022692"/>
    </source>
</evidence>
<feature type="transmembrane region" description="Helical" evidence="8">
    <location>
        <begin position="103"/>
        <end position="121"/>
    </location>
</feature>
<dbReference type="GO" id="GO:0005119">
    <property type="term" value="F:smoothened binding"/>
    <property type="evidence" value="ECO:0007669"/>
    <property type="project" value="TreeGrafter"/>
</dbReference>
<evidence type="ECO:0000256" key="1">
    <source>
        <dbReference type="ARBA" id="ARBA00004141"/>
    </source>
</evidence>
<name>A0A0P7TZF8_SCLFO</name>
<proteinExistence type="inferred from homology"/>
<evidence type="ECO:0000256" key="8">
    <source>
        <dbReference type="SAM" id="Phobius"/>
    </source>
</evidence>
<evidence type="ECO:0000313" key="9">
    <source>
        <dbReference type="EMBL" id="KPP63240.1"/>
    </source>
</evidence>
<keyword evidence="6" id="KW-0325">Glycoprotein</keyword>
<keyword evidence="4 8" id="KW-1133">Transmembrane helix</keyword>
<dbReference type="EMBL" id="JARO02008052">
    <property type="protein sequence ID" value="KPP63240.1"/>
    <property type="molecule type" value="Genomic_DNA"/>
</dbReference>
<feature type="compositionally biased region" description="Polar residues" evidence="7">
    <location>
        <begin position="1"/>
        <end position="19"/>
    </location>
</feature>
<comment type="subcellular location">
    <subcellularLocation>
        <location evidence="1">Membrane</location>
        <topology evidence="1">Multi-pass membrane protein</topology>
    </subcellularLocation>
</comment>
<evidence type="ECO:0000256" key="7">
    <source>
        <dbReference type="SAM" id="MobiDB-lite"/>
    </source>
</evidence>
<feature type="region of interest" description="Disordered" evidence="7">
    <location>
        <begin position="1"/>
        <end position="37"/>
    </location>
</feature>